<proteinExistence type="predicted"/>
<reference evidence="1" key="2">
    <citation type="submission" date="2011-03" db="EMBL/GenBank/DDBJ databases">
        <title>Comparative genomics and transcriptomics of Neospora caninum and Toxoplasma gondii.</title>
        <authorList>
            <person name="Reid A.J."/>
            <person name="Sohal A."/>
            <person name="Harris D."/>
            <person name="Quail M."/>
            <person name="Sanders M."/>
            <person name="Berriman M."/>
            <person name="Wastling J.M."/>
            <person name="Pain A."/>
        </authorList>
    </citation>
    <scope>NUCLEOTIDE SEQUENCE</scope>
    <source>
        <strain evidence="1">Liverpool</strain>
    </source>
</reference>
<reference evidence="2" key="4">
    <citation type="journal article" date="2015" name="PLoS ONE">
        <title>Comprehensive Evaluation of Toxoplasma gondii VEG and Neospora caninum LIV Genomes with Tachyzoite Stage Transcriptome and Proteome Defines Novel Transcript Features.</title>
        <authorList>
            <person name="Ramaprasad A."/>
            <person name="Mourier T."/>
            <person name="Naeem R."/>
            <person name="Malas T.B."/>
            <person name="Moussa E."/>
            <person name="Panigrahi A."/>
            <person name="Vermont S.J."/>
            <person name="Otto T.D."/>
            <person name="Wastling J."/>
            <person name="Pain A."/>
        </authorList>
    </citation>
    <scope>NUCLEOTIDE SEQUENCE</scope>
    <source>
        <strain evidence="2">Liverpool</strain>
    </source>
</reference>
<dbReference type="InParanoid" id="F0VPS2"/>
<evidence type="ECO:0000313" key="1">
    <source>
        <dbReference type="EMBL" id="CBZ55719.1"/>
    </source>
</evidence>
<organism evidence="1 3">
    <name type="scientific">Neospora caninum (strain Liverpool)</name>
    <dbReference type="NCBI Taxonomy" id="572307"/>
    <lineage>
        <taxon>Eukaryota</taxon>
        <taxon>Sar</taxon>
        <taxon>Alveolata</taxon>
        <taxon>Apicomplexa</taxon>
        <taxon>Conoidasida</taxon>
        <taxon>Coccidia</taxon>
        <taxon>Eucoccidiorida</taxon>
        <taxon>Eimeriorina</taxon>
        <taxon>Sarcocystidae</taxon>
        <taxon>Neospora</taxon>
    </lineage>
</organism>
<dbReference type="VEuPathDB" id="ToxoDB:NCLIV_061440"/>
<evidence type="ECO:0000313" key="2">
    <source>
        <dbReference type="EMBL" id="CEL70461.1"/>
    </source>
</evidence>
<evidence type="ECO:0000313" key="3">
    <source>
        <dbReference type="Proteomes" id="UP000007494"/>
    </source>
</evidence>
<keyword evidence="3" id="KW-1185">Reference proteome</keyword>
<reference evidence="1" key="1">
    <citation type="submission" date="2011-02" db="EMBL/GenBank/DDBJ databases">
        <authorList>
            <person name="Aslett M."/>
        </authorList>
    </citation>
    <scope>NUCLEOTIDE SEQUENCE</scope>
    <source>
        <strain evidence="1">Liverpool</strain>
    </source>
</reference>
<dbReference type="OrthoDB" id="363546at2759"/>
<reference evidence="3" key="3">
    <citation type="journal article" date="2012" name="PLoS Pathog.">
        <title>Comparative genomics of the apicomplexan parasites Toxoplasma gondii and Neospora caninum: Coccidia differing in host range and transmission strategy.</title>
        <authorList>
            <person name="Reid A.J."/>
            <person name="Vermont S.J."/>
            <person name="Cotton J.A."/>
            <person name="Harris D."/>
            <person name="Hill-Cawthorne G.A."/>
            <person name="Konen-Waisman S."/>
            <person name="Latham S.M."/>
            <person name="Mourier T."/>
            <person name="Norton R."/>
            <person name="Quail M.A."/>
            <person name="Sanders M."/>
            <person name="Shanmugam D."/>
            <person name="Sohal A."/>
            <person name="Wasmuth J.D."/>
            <person name="Brunk B."/>
            <person name="Grigg M.E."/>
            <person name="Howard J.C."/>
            <person name="Parkinson J."/>
            <person name="Roos D.S."/>
            <person name="Trees A.J."/>
            <person name="Berriman M."/>
            <person name="Pain A."/>
            <person name="Wastling J.M."/>
        </authorList>
    </citation>
    <scope>NUCLEOTIDE SEQUENCE [LARGE SCALE GENOMIC DNA]</scope>
    <source>
        <strain evidence="3">Liverpool</strain>
    </source>
</reference>
<dbReference type="EMBL" id="FR823393">
    <property type="protein sequence ID" value="CBZ55719.1"/>
    <property type="molecule type" value="Genomic_DNA"/>
</dbReference>
<protein>
    <submittedName>
        <fullName evidence="1">Uncharacterized protein</fullName>
    </submittedName>
</protein>
<dbReference type="GeneID" id="13441150"/>
<dbReference type="EMBL" id="LN714487">
    <property type="protein sequence ID" value="CEL70461.1"/>
    <property type="molecule type" value="Genomic_DNA"/>
</dbReference>
<dbReference type="RefSeq" id="XP_003885745.1">
    <property type="nucleotide sequence ID" value="XM_003885696.1"/>
</dbReference>
<dbReference type="OMA" id="YWETSHR"/>
<dbReference type="AlphaFoldDB" id="F0VPS2"/>
<gene>
    <name evidence="2" type="ORF">BN1204_061440</name>
    <name evidence="1" type="ORF">NCLIV_061440</name>
</gene>
<sequence length="210" mass="22584">MAGDACTAAAPAVPPAASLQQSGNARQNASVCGAKTPGYLDLVGHSLKATSMDHGMQYSSIYWETSHRTYLPFWASLTQKFSWKIMDDQIRSALRLPKPVTSEPFVFSSGSPYLRKYFGDADLSVPVPLQAPAHFAFVPTGTRAPWEDVAQETGPQAAAARGAAATAFRAVLESAWKCDMDEQLKQKMQAHTTAFHQSGSTGGCPIPTEF</sequence>
<accession>F0VPS2</accession>
<dbReference type="FunCoup" id="F0VPS2">
    <property type="interactions" value="10"/>
</dbReference>
<name>F0VPS2_NEOCL</name>
<dbReference type="eggNOG" id="ENOG502SFB8">
    <property type="taxonomic scope" value="Eukaryota"/>
</dbReference>
<dbReference type="Proteomes" id="UP000007494">
    <property type="component" value="Chromosome XII"/>
</dbReference>